<reference evidence="2 3" key="1">
    <citation type="submission" date="2016-10" db="EMBL/GenBank/DDBJ databases">
        <title>Chromobacterium muskegensis sp. nov., an insecticidal bacterium isolated from Sphagnum bogs.</title>
        <authorList>
            <person name="Sparks M.E."/>
            <person name="Blackburn M.B."/>
            <person name="Gundersen-Rindal D.E."/>
            <person name="Mitchell A."/>
            <person name="Farrar R."/>
            <person name="Kuhar D."/>
        </authorList>
    </citation>
    <scope>NUCLEOTIDE SEQUENCE [LARGE SCALE GENOMIC DNA]</scope>
    <source>
        <strain evidence="2 3">21-1</strain>
    </source>
</reference>
<dbReference type="RefSeq" id="WP_070978378.1">
    <property type="nucleotide sequence ID" value="NZ_CP017707.1"/>
</dbReference>
<evidence type="ECO:0000313" key="2">
    <source>
        <dbReference type="EMBL" id="AOZ48840.1"/>
    </source>
</evidence>
<gene>
    <name evidence="2" type="ORF">BKX93_01730</name>
</gene>
<evidence type="ECO:0000313" key="3">
    <source>
        <dbReference type="Proteomes" id="UP000178776"/>
    </source>
</evidence>
<proteinExistence type="predicted"/>
<feature type="domain" description="Putative DnaT-like" evidence="1">
    <location>
        <begin position="1"/>
        <end position="153"/>
    </location>
</feature>
<sequence>MALLLDTTVGGPTSNSYCDVAYADAFWQTRLYADAWTGATADQKAAALVMATRLLDELPWKGQRIRIGQSLRWPRAGMFDRDGIYILQNQMPRVLLDCTAELAGMLLKEDRTEDEGALGLSMVRIGSLQVNYRPGRIQRELPDIIMNKISHWLNGFGSKLVRC</sequence>
<dbReference type="EMBL" id="CP017707">
    <property type="protein sequence ID" value="AOZ48840.1"/>
    <property type="molecule type" value="Genomic_DNA"/>
</dbReference>
<dbReference type="Pfam" id="PF20557">
    <property type="entry name" value="DnaT_2"/>
    <property type="match status" value="1"/>
</dbReference>
<organism evidence="2 3">
    <name type="scientific">Chromobacterium vaccinii</name>
    <dbReference type="NCBI Taxonomy" id="1108595"/>
    <lineage>
        <taxon>Bacteria</taxon>
        <taxon>Pseudomonadati</taxon>
        <taxon>Pseudomonadota</taxon>
        <taxon>Betaproteobacteria</taxon>
        <taxon>Neisseriales</taxon>
        <taxon>Chromobacteriaceae</taxon>
        <taxon>Chromobacterium</taxon>
    </lineage>
</organism>
<dbReference type="Proteomes" id="UP000178776">
    <property type="component" value="Chromosome"/>
</dbReference>
<accession>A0A1D9LC84</accession>
<evidence type="ECO:0000259" key="1">
    <source>
        <dbReference type="Pfam" id="PF20557"/>
    </source>
</evidence>
<dbReference type="AlphaFoldDB" id="A0A1D9LC84"/>
<protein>
    <recommendedName>
        <fullName evidence="1">Putative DnaT-like domain-containing protein</fullName>
    </recommendedName>
</protein>
<dbReference type="InterPro" id="IPR046787">
    <property type="entry name" value="DnaT_2"/>
</dbReference>
<dbReference type="GeneID" id="68839940"/>
<dbReference type="STRING" id="1108595.BKX93_01730"/>
<dbReference type="KEGG" id="cvc:BKX93_01730"/>
<name>A0A1D9LC84_9NEIS</name>